<evidence type="ECO:0000256" key="4">
    <source>
        <dbReference type="ARBA" id="ARBA00023163"/>
    </source>
</evidence>
<accession>A0A9P4XT37</accession>
<evidence type="ECO:0000313" key="9">
    <source>
        <dbReference type="Proteomes" id="UP000803844"/>
    </source>
</evidence>
<gene>
    <name evidence="8" type="ORF">M406DRAFT_109448</name>
</gene>
<dbReference type="Proteomes" id="UP000803844">
    <property type="component" value="Unassembled WGS sequence"/>
</dbReference>
<dbReference type="CDD" id="cd12148">
    <property type="entry name" value="fungal_TF_MHR"/>
    <property type="match status" value="1"/>
</dbReference>
<comment type="subcellular location">
    <subcellularLocation>
        <location evidence="1">Nucleus</location>
    </subcellularLocation>
</comment>
<dbReference type="InterPro" id="IPR036864">
    <property type="entry name" value="Zn2-C6_fun-type_DNA-bd_sf"/>
</dbReference>
<dbReference type="GeneID" id="63832485"/>
<feature type="domain" description="Zn(2)-C6 fungal-type" evidence="7">
    <location>
        <begin position="30"/>
        <end position="60"/>
    </location>
</feature>
<dbReference type="PANTHER" id="PTHR31845">
    <property type="entry name" value="FINGER DOMAIN PROTEIN, PUTATIVE-RELATED"/>
    <property type="match status" value="1"/>
</dbReference>
<dbReference type="InterPro" id="IPR051089">
    <property type="entry name" value="prtT"/>
</dbReference>
<dbReference type="AlphaFoldDB" id="A0A9P4XT37"/>
<keyword evidence="3" id="KW-0238">DNA-binding</keyword>
<evidence type="ECO:0000256" key="6">
    <source>
        <dbReference type="SAM" id="MobiDB-lite"/>
    </source>
</evidence>
<dbReference type="EMBL" id="MU032353">
    <property type="protein sequence ID" value="KAF3760361.1"/>
    <property type="molecule type" value="Genomic_DNA"/>
</dbReference>
<dbReference type="GO" id="GO:0008270">
    <property type="term" value="F:zinc ion binding"/>
    <property type="evidence" value="ECO:0007669"/>
    <property type="project" value="InterPro"/>
</dbReference>
<dbReference type="GO" id="GO:0000976">
    <property type="term" value="F:transcription cis-regulatory region binding"/>
    <property type="evidence" value="ECO:0007669"/>
    <property type="project" value="TreeGrafter"/>
</dbReference>
<keyword evidence="2" id="KW-0805">Transcription regulation</keyword>
<dbReference type="GO" id="GO:0005634">
    <property type="term" value="C:nucleus"/>
    <property type="evidence" value="ECO:0007669"/>
    <property type="project" value="UniProtKB-SubCell"/>
</dbReference>
<dbReference type="Gene3D" id="4.10.240.10">
    <property type="entry name" value="Zn(2)-C6 fungal-type DNA-binding domain"/>
    <property type="match status" value="1"/>
</dbReference>
<feature type="region of interest" description="Disordered" evidence="6">
    <location>
        <begin position="61"/>
        <end position="85"/>
    </location>
</feature>
<sequence>MQSSSQRIGKSPAPSDAHMPLGTPAPYGHACTNCAKAKCKCIHRDGGGACERCFRLKKDCNPSVPNRKRNPRKTPSSRTAHLEEKLDDLVSLIRLQTNIRAPGKANSPSTRPETHGLGGPPTVPSLSSVSTPNESPAGPASGETYATDVTSPSSTGVGFEYDCPIADDVAESNLALFRRDMVRFCPIVYLPPSLTAKELRRTHPFLWLSIMACASCSMKEAYALGDKLRQAVATKVVIDLDRNLDLLQSLLVFMQWPHSHRTDKPWLSLWTNMGLAMAQDLGFMSVHGETAYTYVKKFWLPKSQNKNCHGQSNTARTMEERRTVLAFYVWTSMSSQMVRRENAIRWTPFMEQNLRAIIETPEWEGDSILATQVRCALVGQQMTDLAIQQAYRAGESRIPMYFHNSLSAQLEDIWRTLPANLVQNEAVLLSLYGAEVAVHDLASNFDPSLDNVDIIKRLDALQKCLKAVENFFQTWDRIPTQQHMGLTLTTFIQLLHVIVALFRLSTLDSIPGWDPAVARGRLHLFALLDHLAKQMEMTIATIPILEDDEEASTWSKAAKVMRLIKQGIKRDFPNLDPLGSTGIEQVSAMAAGGADLQGSSQEIQDAFLTNFGDDPWLSAIFIPWDSMNF</sequence>
<keyword evidence="9" id="KW-1185">Reference proteome</keyword>
<keyword evidence="5" id="KW-0539">Nucleus</keyword>
<evidence type="ECO:0000259" key="7">
    <source>
        <dbReference type="PROSITE" id="PS00463"/>
    </source>
</evidence>
<name>A0A9P4XT37_CRYP1</name>
<organism evidence="8 9">
    <name type="scientific">Cryphonectria parasitica (strain ATCC 38755 / EP155)</name>
    <dbReference type="NCBI Taxonomy" id="660469"/>
    <lineage>
        <taxon>Eukaryota</taxon>
        <taxon>Fungi</taxon>
        <taxon>Dikarya</taxon>
        <taxon>Ascomycota</taxon>
        <taxon>Pezizomycotina</taxon>
        <taxon>Sordariomycetes</taxon>
        <taxon>Sordariomycetidae</taxon>
        <taxon>Diaporthales</taxon>
        <taxon>Cryphonectriaceae</taxon>
        <taxon>Cryphonectria-Endothia species complex</taxon>
        <taxon>Cryphonectria</taxon>
    </lineage>
</organism>
<dbReference type="OrthoDB" id="5226580at2759"/>
<protein>
    <recommendedName>
        <fullName evidence="7">Zn(2)-C6 fungal-type domain-containing protein</fullName>
    </recommendedName>
</protein>
<comment type="caution">
    <text evidence="8">The sequence shown here is derived from an EMBL/GenBank/DDBJ whole genome shotgun (WGS) entry which is preliminary data.</text>
</comment>
<proteinExistence type="predicted"/>
<keyword evidence="4" id="KW-0804">Transcription</keyword>
<dbReference type="GO" id="GO:0000981">
    <property type="term" value="F:DNA-binding transcription factor activity, RNA polymerase II-specific"/>
    <property type="evidence" value="ECO:0007669"/>
    <property type="project" value="InterPro"/>
</dbReference>
<evidence type="ECO:0000256" key="1">
    <source>
        <dbReference type="ARBA" id="ARBA00004123"/>
    </source>
</evidence>
<evidence type="ECO:0000313" key="8">
    <source>
        <dbReference type="EMBL" id="KAF3760361.1"/>
    </source>
</evidence>
<evidence type="ECO:0000256" key="3">
    <source>
        <dbReference type="ARBA" id="ARBA00023125"/>
    </source>
</evidence>
<dbReference type="PROSITE" id="PS00463">
    <property type="entry name" value="ZN2_CY6_FUNGAL_1"/>
    <property type="match status" value="1"/>
</dbReference>
<evidence type="ECO:0000256" key="5">
    <source>
        <dbReference type="ARBA" id="ARBA00023242"/>
    </source>
</evidence>
<feature type="region of interest" description="Disordered" evidence="6">
    <location>
        <begin position="97"/>
        <end position="151"/>
    </location>
</feature>
<dbReference type="InterPro" id="IPR001138">
    <property type="entry name" value="Zn2Cys6_DnaBD"/>
</dbReference>
<reference evidence="8" key="1">
    <citation type="journal article" date="2020" name="Phytopathology">
        <title>Genome sequence of the chestnut blight fungus Cryphonectria parasitica EP155: A fundamental resource for an archetypical invasive plant pathogen.</title>
        <authorList>
            <person name="Crouch J.A."/>
            <person name="Dawe A."/>
            <person name="Aerts A."/>
            <person name="Barry K."/>
            <person name="Churchill A.C.L."/>
            <person name="Grimwood J."/>
            <person name="Hillman B."/>
            <person name="Milgroom M.G."/>
            <person name="Pangilinan J."/>
            <person name="Smith M."/>
            <person name="Salamov A."/>
            <person name="Schmutz J."/>
            <person name="Yadav J."/>
            <person name="Grigoriev I.V."/>
            <person name="Nuss D."/>
        </authorList>
    </citation>
    <scope>NUCLEOTIDE SEQUENCE</scope>
    <source>
        <strain evidence="8">EP155</strain>
    </source>
</reference>
<evidence type="ECO:0000256" key="2">
    <source>
        <dbReference type="ARBA" id="ARBA00023015"/>
    </source>
</evidence>
<feature type="region of interest" description="Disordered" evidence="6">
    <location>
        <begin position="1"/>
        <end position="21"/>
    </location>
</feature>
<dbReference type="PANTHER" id="PTHR31845:SF32">
    <property type="entry name" value="MISCELLANEOUS ZN(II)2CYS6 TRANSCRIPTION FACTOR (EUROFUNG)-RELATED"/>
    <property type="match status" value="1"/>
</dbReference>
<dbReference type="RefSeq" id="XP_040771340.1">
    <property type="nucleotide sequence ID" value="XM_040915356.1"/>
</dbReference>